<dbReference type="PROSITE" id="PS50110">
    <property type="entry name" value="RESPONSE_REGULATORY"/>
    <property type="match status" value="1"/>
</dbReference>
<dbReference type="CDD" id="cd00156">
    <property type="entry name" value="REC"/>
    <property type="match status" value="1"/>
</dbReference>
<feature type="domain" description="Response regulatory" evidence="3">
    <location>
        <begin position="150"/>
        <end position="266"/>
    </location>
</feature>
<gene>
    <name evidence="4" type="ORF">GCM10023307_17680</name>
</gene>
<dbReference type="SUPFAM" id="SSF52172">
    <property type="entry name" value="CheY-like"/>
    <property type="match status" value="1"/>
</dbReference>
<name>A0ABP9BAX5_9GAMM</name>
<feature type="modified residue" description="4-aspartylphosphate" evidence="2">
    <location>
        <position position="199"/>
    </location>
</feature>
<reference evidence="5" key="1">
    <citation type="journal article" date="2019" name="Int. J. Syst. Evol. Microbiol.">
        <title>The Global Catalogue of Microorganisms (GCM) 10K type strain sequencing project: providing services to taxonomists for standard genome sequencing and annotation.</title>
        <authorList>
            <consortium name="The Broad Institute Genomics Platform"/>
            <consortium name="The Broad Institute Genome Sequencing Center for Infectious Disease"/>
            <person name="Wu L."/>
            <person name="Ma J."/>
        </authorList>
    </citation>
    <scope>NUCLEOTIDE SEQUENCE [LARGE SCALE GENOMIC DNA]</scope>
    <source>
        <strain evidence="5">JCM 18204</strain>
    </source>
</reference>
<dbReference type="EMBL" id="BAABJE010000007">
    <property type="protein sequence ID" value="GAA4792707.1"/>
    <property type="molecule type" value="Genomic_DNA"/>
</dbReference>
<evidence type="ECO:0000313" key="4">
    <source>
        <dbReference type="EMBL" id="GAA4792707.1"/>
    </source>
</evidence>
<dbReference type="PANTHER" id="PTHR44591:SF3">
    <property type="entry name" value="RESPONSE REGULATORY DOMAIN-CONTAINING PROTEIN"/>
    <property type="match status" value="1"/>
</dbReference>
<comment type="caution">
    <text evidence="4">The sequence shown here is derived from an EMBL/GenBank/DDBJ whole genome shotgun (WGS) entry which is preliminary data.</text>
</comment>
<organism evidence="4 5">
    <name type="scientific">Lysobacter hankyongensis</name>
    <dbReference type="NCBI Taxonomy" id="1176535"/>
    <lineage>
        <taxon>Bacteria</taxon>
        <taxon>Pseudomonadati</taxon>
        <taxon>Pseudomonadota</taxon>
        <taxon>Gammaproteobacteria</taxon>
        <taxon>Lysobacterales</taxon>
        <taxon>Lysobacteraceae</taxon>
        <taxon>Lysobacter</taxon>
    </lineage>
</organism>
<accession>A0ABP9BAX5</accession>
<sequence length="284" mass="31388">MAYQVALCGLTARDSRLLEIVINRANSGRHAFHAGQAENMPQPGVAIVDASSPLSIEMYQDLQQRHPRLIPVTISDHGMAGDSRYRIERKSLFLQVMKVLDDLADHEFMGNKVTAHPTATTTAPSQSAAAQAVVESAFVPGKAGEPQPLTALVVDDSLTVREQMRQALQRLGIACDLADSAEAAMRLLEHHSYNLAFLDVVMPGTDGYELCRKIKHNTYLRMMPVLMLTSRSSPFDRARGALSGCDSYLIKPITWDTFSQAVDKALMKSFRNDRAQMIARGYRL</sequence>
<dbReference type="InterPro" id="IPR011006">
    <property type="entry name" value="CheY-like_superfamily"/>
</dbReference>
<dbReference type="InterPro" id="IPR050595">
    <property type="entry name" value="Bact_response_regulator"/>
</dbReference>
<evidence type="ECO:0000313" key="5">
    <source>
        <dbReference type="Proteomes" id="UP001499959"/>
    </source>
</evidence>
<proteinExistence type="predicted"/>
<dbReference type="Gene3D" id="3.40.50.2300">
    <property type="match status" value="1"/>
</dbReference>
<dbReference type="Proteomes" id="UP001499959">
    <property type="component" value="Unassembled WGS sequence"/>
</dbReference>
<protein>
    <recommendedName>
        <fullName evidence="3">Response regulatory domain-containing protein</fullName>
    </recommendedName>
</protein>
<dbReference type="Pfam" id="PF00072">
    <property type="entry name" value="Response_reg"/>
    <property type="match status" value="1"/>
</dbReference>
<dbReference type="RefSeq" id="WP_345302954.1">
    <property type="nucleotide sequence ID" value="NZ_BAABJE010000007.1"/>
</dbReference>
<evidence type="ECO:0000256" key="1">
    <source>
        <dbReference type="ARBA" id="ARBA00022553"/>
    </source>
</evidence>
<dbReference type="PANTHER" id="PTHR44591">
    <property type="entry name" value="STRESS RESPONSE REGULATOR PROTEIN 1"/>
    <property type="match status" value="1"/>
</dbReference>
<evidence type="ECO:0000259" key="3">
    <source>
        <dbReference type="PROSITE" id="PS50110"/>
    </source>
</evidence>
<keyword evidence="5" id="KW-1185">Reference proteome</keyword>
<evidence type="ECO:0000256" key="2">
    <source>
        <dbReference type="PROSITE-ProRule" id="PRU00169"/>
    </source>
</evidence>
<dbReference type="InterPro" id="IPR001789">
    <property type="entry name" value="Sig_transdc_resp-reg_receiver"/>
</dbReference>
<keyword evidence="1 2" id="KW-0597">Phosphoprotein</keyword>
<dbReference type="SMART" id="SM00448">
    <property type="entry name" value="REC"/>
    <property type="match status" value="1"/>
</dbReference>